<protein>
    <submittedName>
        <fullName evidence="2">Uncharacterized protein</fullName>
    </submittedName>
</protein>
<dbReference type="OrthoDB" id="6709578at2759"/>
<accession>A0A8K0G1V9</accession>
<evidence type="ECO:0000256" key="1">
    <source>
        <dbReference type="SAM" id="MobiDB-lite"/>
    </source>
</evidence>
<evidence type="ECO:0000313" key="3">
    <source>
        <dbReference type="Proteomes" id="UP000801492"/>
    </source>
</evidence>
<name>A0A8K0G1V9_IGNLU</name>
<evidence type="ECO:0000313" key="2">
    <source>
        <dbReference type="EMBL" id="KAF2882991.1"/>
    </source>
</evidence>
<reference evidence="2" key="1">
    <citation type="submission" date="2019-08" db="EMBL/GenBank/DDBJ databases">
        <title>The genome of the North American firefly Photinus pyralis.</title>
        <authorList>
            <consortium name="Photinus pyralis genome working group"/>
            <person name="Fallon T.R."/>
            <person name="Sander Lower S.E."/>
            <person name="Weng J.-K."/>
        </authorList>
    </citation>
    <scope>NUCLEOTIDE SEQUENCE</scope>
    <source>
        <strain evidence="2">TRF0915ILg1</strain>
        <tissue evidence="2">Whole body</tissue>
    </source>
</reference>
<sequence length="226" mass="25774">MQITGESENDEISYTNKSRILDRASTTDTDNNTGGPKTNEGVKDHVLLQQPALSAKVLQFFGDEPKGDKPFFGADVQDFYWRFSYVDNNRKYHVEAQLNSMVRKFVKNSKPDKWLSGKDFAKKLKEAKSHFCTGKEMRPQRQNERATSGQKELPSIQAGVQQEELQEIVVPTPIMAAPFSGGVVVIREAFLKKVILEEAVPFIINSLSEFTLRQYFNTLTKWWDFA</sequence>
<proteinExistence type="predicted"/>
<feature type="compositionally biased region" description="Basic and acidic residues" evidence="1">
    <location>
        <begin position="134"/>
        <end position="144"/>
    </location>
</feature>
<dbReference type="Proteomes" id="UP000801492">
    <property type="component" value="Unassembled WGS sequence"/>
</dbReference>
<dbReference type="EMBL" id="VTPC01090572">
    <property type="protein sequence ID" value="KAF2882991.1"/>
    <property type="molecule type" value="Genomic_DNA"/>
</dbReference>
<comment type="caution">
    <text evidence="2">The sequence shown here is derived from an EMBL/GenBank/DDBJ whole genome shotgun (WGS) entry which is preliminary data.</text>
</comment>
<organism evidence="2 3">
    <name type="scientific">Ignelater luminosus</name>
    <name type="common">Cucubano</name>
    <name type="synonym">Pyrophorus luminosus</name>
    <dbReference type="NCBI Taxonomy" id="2038154"/>
    <lineage>
        <taxon>Eukaryota</taxon>
        <taxon>Metazoa</taxon>
        <taxon>Ecdysozoa</taxon>
        <taxon>Arthropoda</taxon>
        <taxon>Hexapoda</taxon>
        <taxon>Insecta</taxon>
        <taxon>Pterygota</taxon>
        <taxon>Neoptera</taxon>
        <taxon>Endopterygota</taxon>
        <taxon>Coleoptera</taxon>
        <taxon>Polyphaga</taxon>
        <taxon>Elateriformia</taxon>
        <taxon>Elateroidea</taxon>
        <taxon>Elateridae</taxon>
        <taxon>Agrypninae</taxon>
        <taxon>Pyrophorini</taxon>
        <taxon>Ignelater</taxon>
    </lineage>
</organism>
<feature type="compositionally biased region" description="Polar residues" evidence="1">
    <location>
        <begin position="1"/>
        <end position="36"/>
    </location>
</feature>
<dbReference type="AlphaFoldDB" id="A0A8K0G1V9"/>
<feature type="region of interest" description="Disordered" evidence="1">
    <location>
        <begin position="134"/>
        <end position="156"/>
    </location>
</feature>
<feature type="region of interest" description="Disordered" evidence="1">
    <location>
        <begin position="1"/>
        <end position="42"/>
    </location>
</feature>
<gene>
    <name evidence="2" type="ORF">ILUMI_23219</name>
</gene>
<keyword evidence="3" id="KW-1185">Reference proteome</keyword>